<dbReference type="EMBL" id="BOSE01000008">
    <property type="protein sequence ID" value="GIP18366.1"/>
    <property type="molecule type" value="Genomic_DNA"/>
</dbReference>
<sequence length="272" mass="30756">MNRKMGLRFTVLASGSTGNATIIQGNERTVMVDAGLSAKKLDELMKQQGISGHDLDALLVTHEHSDHIKGLGAFARKYNVPIYANQPTWDALERHVGSISQDKRMIFQSGEELHFGSMRVHTYHISHDAAEPVGYTFEEDGYRLGVATDLGYVSEKVKAKIIDCDALVLESNHDTEMLRMGRYPWNIKRRILSDIGHLSNVAAGEALIELMTDRTKRVYLAHLSQDHNQMDLAMLTVNSIFENNGIFYKREEFPLRPTFADRPTPWDELGRQ</sequence>
<protein>
    <submittedName>
        <fullName evidence="5">MBL fold hydrolase</fullName>
    </submittedName>
</protein>
<proteinExistence type="predicted"/>
<dbReference type="Gene3D" id="3.60.15.10">
    <property type="entry name" value="Ribonuclease Z/Hydroxyacylglutathione hydrolase-like"/>
    <property type="match status" value="1"/>
</dbReference>
<dbReference type="InterPro" id="IPR052533">
    <property type="entry name" value="WalJ/YycJ-like"/>
</dbReference>
<dbReference type="SMART" id="SM00849">
    <property type="entry name" value="Lactamase_B"/>
    <property type="match status" value="1"/>
</dbReference>
<comment type="function">
    <text evidence="2">Counteracts the endogenous Pycsar antiviral defense system. Phosphodiesterase that enables metal-dependent hydrolysis of host cyclic nucleotide Pycsar defense signals such as cCMP and cUMP.</text>
</comment>
<dbReference type="PANTHER" id="PTHR47619:SF1">
    <property type="entry name" value="EXODEOXYRIBONUCLEASE WALJ"/>
    <property type="match status" value="1"/>
</dbReference>
<organism evidence="5 6">
    <name type="scientific">Paenibacillus montaniterrae</name>
    <dbReference type="NCBI Taxonomy" id="429341"/>
    <lineage>
        <taxon>Bacteria</taxon>
        <taxon>Bacillati</taxon>
        <taxon>Bacillota</taxon>
        <taxon>Bacilli</taxon>
        <taxon>Bacillales</taxon>
        <taxon>Paenibacillaceae</taxon>
        <taxon>Paenibacillus</taxon>
    </lineage>
</organism>
<evidence type="ECO:0000256" key="2">
    <source>
        <dbReference type="ARBA" id="ARBA00034301"/>
    </source>
</evidence>
<dbReference type="SUPFAM" id="SSF56281">
    <property type="entry name" value="Metallo-hydrolase/oxidoreductase"/>
    <property type="match status" value="1"/>
</dbReference>
<comment type="catalytic activity">
    <reaction evidence="1">
        <text>3',5'-cyclic CMP + H2O = CMP + H(+)</text>
        <dbReference type="Rhea" id="RHEA:72675"/>
        <dbReference type="ChEBI" id="CHEBI:15377"/>
        <dbReference type="ChEBI" id="CHEBI:15378"/>
        <dbReference type="ChEBI" id="CHEBI:58003"/>
        <dbReference type="ChEBI" id="CHEBI:60377"/>
    </reaction>
    <physiologicalReaction direction="left-to-right" evidence="1">
        <dbReference type="Rhea" id="RHEA:72676"/>
    </physiologicalReaction>
</comment>
<keyword evidence="6" id="KW-1185">Reference proteome</keyword>
<evidence type="ECO:0000256" key="1">
    <source>
        <dbReference type="ARBA" id="ARBA00034221"/>
    </source>
</evidence>
<comment type="caution">
    <text evidence="5">The sequence shown here is derived from an EMBL/GenBank/DDBJ whole genome shotgun (WGS) entry which is preliminary data.</text>
</comment>
<dbReference type="GO" id="GO:0016787">
    <property type="term" value="F:hydrolase activity"/>
    <property type="evidence" value="ECO:0007669"/>
    <property type="project" value="UniProtKB-KW"/>
</dbReference>
<feature type="domain" description="Metallo-beta-lactamase" evidence="4">
    <location>
        <begin position="17"/>
        <end position="222"/>
    </location>
</feature>
<reference evidence="5" key="1">
    <citation type="submission" date="2021-03" db="EMBL/GenBank/DDBJ databases">
        <title>Antimicrobial resistance genes in bacteria isolated from Japanese honey, and their potential for conferring macrolide and lincosamide resistance in the American foulbrood pathogen Paenibacillus larvae.</title>
        <authorList>
            <person name="Okamoto M."/>
            <person name="Kumagai M."/>
            <person name="Kanamori H."/>
            <person name="Takamatsu D."/>
        </authorList>
    </citation>
    <scope>NUCLEOTIDE SEQUENCE</scope>
    <source>
        <strain evidence="5">J40TS1</strain>
    </source>
</reference>
<dbReference type="Pfam" id="PF12706">
    <property type="entry name" value="Lactamase_B_2"/>
    <property type="match status" value="1"/>
</dbReference>
<name>A0A920CYZ0_9BACL</name>
<evidence type="ECO:0000256" key="3">
    <source>
        <dbReference type="ARBA" id="ARBA00048505"/>
    </source>
</evidence>
<dbReference type="Proteomes" id="UP000683139">
    <property type="component" value="Unassembled WGS sequence"/>
</dbReference>
<gene>
    <name evidence="5" type="ORF">J40TS1_40080</name>
</gene>
<dbReference type="InterPro" id="IPR036866">
    <property type="entry name" value="RibonucZ/Hydroxyglut_hydro"/>
</dbReference>
<evidence type="ECO:0000259" key="4">
    <source>
        <dbReference type="SMART" id="SM00849"/>
    </source>
</evidence>
<dbReference type="AlphaFoldDB" id="A0A920CYZ0"/>
<evidence type="ECO:0000313" key="5">
    <source>
        <dbReference type="EMBL" id="GIP18366.1"/>
    </source>
</evidence>
<comment type="catalytic activity">
    <reaction evidence="3">
        <text>3',5'-cyclic UMP + H2O = UMP + H(+)</text>
        <dbReference type="Rhea" id="RHEA:70575"/>
        <dbReference type="ChEBI" id="CHEBI:15377"/>
        <dbReference type="ChEBI" id="CHEBI:15378"/>
        <dbReference type="ChEBI" id="CHEBI:57865"/>
        <dbReference type="ChEBI" id="CHEBI:184387"/>
    </reaction>
    <physiologicalReaction direction="left-to-right" evidence="3">
        <dbReference type="Rhea" id="RHEA:70576"/>
    </physiologicalReaction>
</comment>
<evidence type="ECO:0000313" key="6">
    <source>
        <dbReference type="Proteomes" id="UP000683139"/>
    </source>
</evidence>
<keyword evidence="5" id="KW-0378">Hydrolase</keyword>
<dbReference type="PANTHER" id="PTHR47619">
    <property type="entry name" value="METALLO-HYDROLASE YYCJ-RELATED"/>
    <property type="match status" value="1"/>
</dbReference>
<dbReference type="InterPro" id="IPR001279">
    <property type="entry name" value="Metallo-B-lactamas"/>
</dbReference>
<accession>A0A920CYZ0</accession>